<dbReference type="InterPro" id="IPR009057">
    <property type="entry name" value="Homeodomain-like_sf"/>
</dbReference>
<feature type="DNA-binding region" description="H-T-H motif" evidence="2">
    <location>
        <begin position="36"/>
        <end position="55"/>
    </location>
</feature>
<proteinExistence type="predicted"/>
<dbReference type="SUPFAM" id="SSF46689">
    <property type="entry name" value="Homeodomain-like"/>
    <property type="match status" value="1"/>
</dbReference>
<keyword evidence="1 2" id="KW-0238">DNA-binding</keyword>
<evidence type="ECO:0000256" key="2">
    <source>
        <dbReference type="PROSITE-ProRule" id="PRU00335"/>
    </source>
</evidence>
<keyword evidence="5" id="KW-1185">Reference proteome</keyword>
<dbReference type="EMBL" id="VIWU01000001">
    <property type="protein sequence ID" value="TWF77442.1"/>
    <property type="molecule type" value="Genomic_DNA"/>
</dbReference>
<evidence type="ECO:0000259" key="3">
    <source>
        <dbReference type="PROSITE" id="PS50977"/>
    </source>
</evidence>
<organism evidence="4 5">
    <name type="scientific">Pseudonocardia hierapolitana</name>
    <dbReference type="NCBI Taxonomy" id="1128676"/>
    <lineage>
        <taxon>Bacteria</taxon>
        <taxon>Bacillati</taxon>
        <taxon>Actinomycetota</taxon>
        <taxon>Actinomycetes</taxon>
        <taxon>Pseudonocardiales</taxon>
        <taxon>Pseudonocardiaceae</taxon>
        <taxon>Pseudonocardia</taxon>
    </lineage>
</organism>
<dbReference type="PROSITE" id="PS50977">
    <property type="entry name" value="HTH_TETR_2"/>
    <property type="match status" value="1"/>
</dbReference>
<protein>
    <submittedName>
        <fullName evidence="4">TetR family transcriptional regulator</fullName>
    </submittedName>
</protein>
<dbReference type="Pfam" id="PF00440">
    <property type="entry name" value="TetR_N"/>
    <property type="match status" value="1"/>
</dbReference>
<comment type="caution">
    <text evidence="4">The sequence shown here is derived from an EMBL/GenBank/DDBJ whole genome shotgun (WGS) entry which is preliminary data.</text>
</comment>
<sequence>MAIPYEQTGRRNQKARTREALVVAARELLATGVTPTVEEAAAHAAVSRTTAYRYFPNQRALIGAAHPEIDRTSLLPDDPPDDPEERLELVVAETTRIVLDWEPQLRASLRMSLEPGQEPTGPVLRRGRVIGWLEDALAPLASSHPGLDRTRLATAIRAATGIEAFVWMVDVGGLAREEAASTMRWTARALLRAALSDGGPEPAGSGRPPGG</sequence>
<evidence type="ECO:0000313" key="5">
    <source>
        <dbReference type="Proteomes" id="UP000321261"/>
    </source>
</evidence>
<dbReference type="AlphaFoldDB" id="A0A561SRH3"/>
<gene>
    <name evidence="4" type="ORF">FHX44_113351</name>
</gene>
<dbReference type="GO" id="GO:0003677">
    <property type="term" value="F:DNA binding"/>
    <property type="evidence" value="ECO:0007669"/>
    <property type="project" value="UniProtKB-UniRule"/>
</dbReference>
<name>A0A561SRH3_9PSEU</name>
<dbReference type="InterPro" id="IPR001647">
    <property type="entry name" value="HTH_TetR"/>
</dbReference>
<accession>A0A561SRH3</accession>
<reference evidence="4 5" key="1">
    <citation type="submission" date="2019-06" db="EMBL/GenBank/DDBJ databases">
        <title>Sequencing the genomes of 1000 actinobacteria strains.</title>
        <authorList>
            <person name="Klenk H.-P."/>
        </authorList>
    </citation>
    <scope>NUCLEOTIDE SEQUENCE [LARGE SCALE GENOMIC DNA]</scope>
    <source>
        <strain evidence="4 5">DSM 45671</strain>
    </source>
</reference>
<dbReference type="Proteomes" id="UP000321261">
    <property type="component" value="Unassembled WGS sequence"/>
</dbReference>
<dbReference type="Gene3D" id="1.10.357.10">
    <property type="entry name" value="Tetracycline Repressor, domain 2"/>
    <property type="match status" value="1"/>
</dbReference>
<dbReference type="OrthoDB" id="3217159at2"/>
<dbReference type="RefSeq" id="WP_147256620.1">
    <property type="nucleotide sequence ID" value="NZ_VIWU01000001.1"/>
</dbReference>
<evidence type="ECO:0000256" key="1">
    <source>
        <dbReference type="ARBA" id="ARBA00023125"/>
    </source>
</evidence>
<evidence type="ECO:0000313" key="4">
    <source>
        <dbReference type="EMBL" id="TWF77442.1"/>
    </source>
</evidence>
<feature type="domain" description="HTH tetR-type" evidence="3">
    <location>
        <begin position="15"/>
        <end position="73"/>
    </location>
</feature>